<evidence type="ECO:0000256" key="9">
    <source>
        <dbReference type="ARBA" id="ARBA00022734"/>
    </source>
</evidence>
<feature type="signal peptide" evidence="19">
    <location>
        <begin position="1"/>
        <end position="24"/>
    </location>
</feature>
<dbReference type="GO" id="GO:0005886">
    <property type="term" value="C:plasma membrane"/>
    <property type="evidence" value="ECO:0007669"/>
    <property type="project" value="UniProtKB-SubCell"/>
</dbReference>
<dbReference type="EMBL" id="JXTC01000142">
    <property type="protein sequence ID" value="PON85819.1"/>
    <property type="molecule type" value="Genomic_DNA"/>
</dbReference>
<evidence type="ECO:0000256" key="17">
    <source>
        <dbReference type="ARBA" id="ARBA00047899"/>
    </source>
</evidence>
<evidence type="ECO:0000259" key="21">
    <source>
        <dbReference type="PROSITE" id="PS50927"/>
    </source>
</evidence>
<dbReference type="Pfam" id="PF00954">
    <property type="entry name" value="S_locus_glycop"/>
    <property type="match status" value="1"/>
</dbReference>
<dbReference type="PANTHER" id="PTHR32444">
    <property type="entry name" value="BULB-TYPE LECTIN DOMAIN-CONTAINING PROTEIN"/>
    <property type="match status" value="1"/>
</dbReference>
<dbReference type="Pfam" id="PF01453">
    <property type="entry name" value="B_lectin"/>
    <property type="match status" value="1"/>
</dbReference>
<keyword evidence="23" id="KW-1185">Reference proteome</keyword>
<comment type="caution">
    <text evidence="22">The sequence shown here is derived from an EMBL/GenBank/DDBJ whole genome shotgun (WGS) entry which is preliminary data.</text>
</comment>
<dbReference type="PROSITE" id="PS50927">
    <property type="entry name" value="BULB_LECTIN"/>
    <property type="match status" value="1"/>
</dbReference>
<keyword evidence="14" id="KW-0472">Membrane</keyword>
<keyword evidence="6" id="KW-0808">Transferase</keyword>
<gene>
    <name evidence="22" type="ORF">TorRG33x02_184280</name>
</gene>
<dbReference type="Gene3D" id="2.90.10.10">
    <property type="entry name" value="Bulb-type lectin domain"/>
    <property type="match status" value="1"/>
</dbReference>
<dbReference type="AlphaFoldDB" id="A0A2P5EJW2"/>
<keyword evidence="7" id="KW-0812">Transmembrane</keyword>
<evidence type="ECO:0000256" key="12">
    <source>
        <dbReference type="ARBA" id="ARBA00022840"/>
    </source>
</evidence>
<dbReference type="Pfam" id="PF11883">
    <property type="entry name" value="DUF3403"/>
    <property type="match status" value="1"/>
</dbReference>
<dbReference type="Proteomes" id="UP000237000">
    <property type="component" value="Unassembled WGS sequence"/>
</dbReference>
<evidence type="ECO:0000256" key="5">
    <source>
        <dbReference type="ARBA" id="ARBA00022536"/>
    </source>
</evidence>
<feature type="domain" description="Bulb-type lectin" evidence="21">
    <location>
        <begin position="27"/>
        <end position="153"/>
    </location>
</feature>
<evidence type="ECO:0000256" key="3">
    <source>
        <dbReference type="ARBA" id="ARBA00022475"/>
    </source>
</evidence>
<keyword evidence="8 19" id="KW-0732">Signal</keyword>
<keyword evidence="13" id="KW-1133">Transmembrane helix</keyword>
<name>A0A2P5EJW2_TREOI</name>
<keyword evidence="5" id="KW-0245">EGF-like domain</keyword>
<evidence type="ECO:0000256" key="1">
    <source>
        <dbReference type="ARBA" id="ARBA00004251"/>
    </source>
</evidence>
<dbReference type="SUPFAM" id="SSF56112">
    <property type="entry name" value="Protein kinase-like (PK-like)"/>
    <property type="match status" value="1"/>
</dbReference>
<dbReference type="FunFam" id="1.10.510.10:FF:001023">
    <property type="entry name" value="Os07g0541700 protein"/>
    <property type="match status" value="1"/>
</dbReference>
<keyword evidence="9" id="KW-0430">Lectin</keyword>
<evidence type="ECO:0000256" key="18">
    <source>
        <dbReference type="ARBA" id="ARBA00048679"/>
    </source>
</evidence>
<keyword evidence="10" id="KW-0547">Nucleotide-binding</keyword>
<evidence type="ECO:0000256" key="13">
    <source>
        <dbReference type="ARBA" id="ARBA00022989"/>
    </source>
</evidence>
<keyword evidence="11 22" id="KW-0418">Kinase</keyword>
<dbReference type="InterPro" id="IPR000719">
    <property type="entry name" value="Prot_kinase_dom"/>
</dbReference>
<evidence type="ECO:0000256" key="8">
    <source>
        <dbReference type="ARBA" id="ARBA00022729"/>
    </source>
</evidence>
<dbReference type="GO" id="GO:0005524">
    <property type="term" value="F:ATP binding"/>
    <property type="evidence" value="ECO:0007669"/>
    <property type="project" value="UniProtKB-KW"/>
</dbReference>
<dbReference type="CDD" id="cd00028">
    <property type="entry name" value="B_lectin"/>
    <property type="match status" value="1"/>
</dbReference>
<evidence type="ECO:0000256" key="11">
    <source>
        <dbReference type="ARBA" id="ARBA00022777"/>
    </source>
</evidence>
<sequence length="602" mass="66785">MGTKSRDCGLSMFLLFCMLPSRYCYEIYNITSTRALSQGQTLVSSNQIFELGFFTPNNSANQYVGIWYKGISPRTVVWVANRENPVMIADSAMATLTIGSNGNLELVDGTDKYVIWSTSVHVPSNNSSVVVLSNNGNLVLSDGVSGENLWQSFNHPTDTFLPVSVLGFNVKTGESYVLTSWKSESDPSPGNFTFGISRQSPPEVFIWINGLTPRWRSGPWDKSKFIGVPNADTSYQSSTGLQQDLDKGTTFLLFNLYNNSIVPKVFLSPQGVLTILLKEKGSGDWETYWEGPASQCDVYGTCGPFAVCKTSESPICECLKGFVPKSYQEWGNRNWTGGCERRTRLLREKNACGQVSQGGKQDGFYKNSRRSAELNWATRLNIIHGVARGLVYLHRDSSLRVSNILLDEKTNPKISDFGLARIFEGTLDLVNTHRVVGTLGYMSPEYAMGGIFSEKSDVFSFGVMLLEIISGRKNTSFHYHDQQLSLIAYVIIFKFILNGVNILRHGNCGVKAGYQTWLMMHGAYSASEAIRLVHVGLLCVQDHAADRPTMPDVVSMLKNETDRPQPKQPIFTFQSSPSSQLQSQNGTKFSVNEATVTILEGR</sequence>
<dbReference type="InterPro" id="IPR001480">
    <property type="entry name" value="Bulb-type_lectin_dom"/>
</dbReference>
<comment type="subcellular location">
    <subcellularLocation>
        <location evidence="1">Cell membrane</location>
        <topology evidence="1">Single-pass type I membrane protein</topology>
    </subcellularLocation>
</comment>
<evidence type="ECO:0000256" key="7">
    <source>
        <dbReference type="ARBA" id="ARBA00022692"/>
    </source>
</evidence>
<keyword evidence="16" id="KW-0325">Glycoprotein</keyword>
<dbReference type="SMART" id="SM00108">
    <property type="entry name" value="B_lectin"/>
    <property type="match status" value="1"/>
</dbReference>
<dbReference type="InterPro" id="IPR001245">
    <property type="entry name" value="Ser-Thr/Tyr_kinase_cat_dom"/>
</dbReference>
<dbReference type="FunFam" id="2.90.10.10:FF:000003">
    <property type="entry name" value="G-type lectin S-receptor-like serine/threonine-protein kinase"/>
    <property type="match status" value="1"/>
</dbReference>
<dbReference type="EC" id="2.7.11.1" evidence="2"/>
<dbReference type="InterPro" id="IPR011009">
    <property type="entry name" value="Kinase-like_dom_sf"/>
</dbReference>
<evidence type="ECO:0000256" key="14">
    <source>
        <dbReference type="ARBA" id="ARBA00023136"/>
    </source>
</evidence>
<keyword evidence="15" id="KW-1015">Disulfide bond</keyword>
<dbReference type="GO" id="GO:0048544">
    <property type="term" value="P:recognition of pollen"/>
    <property type="evidence" value="ECO:0007669"/>
    <property type="project" value="InterPro"/>
</dbReference>
<keyword evidence="12" id="KW-0067">ATP-binding</keyword>
<evidence type="ECO:0000256" key="2">
    <source>
        <dbReference type="ARBA" id="ARBA00012513"/>
    </source>
</evidence>
<comment type="catalytic activity">
    <reaction evidence="17">
        <text>L-threonyl-[protein] + ATP = O-phospho-L-threonyl-[protein] + ADP + H(+)</text>
        <dbReference type="Rhea" id="RHEA:46608"/>
        <dbReference type="Rhea" id="RHEA-COMP:11060"/>
        <dbReference type="Rhea" id="RHEA-COMP:11605"/>
        <dbReference type="ChEBI" id="CHEBI:15378"/>
        <dbReference type="ChEBI" id="CHEBI:30013"/>
        <dbReference type="ChEBI" id="CHEBI:30616"/>
        <dbReference type="ChEBI" id="CHEBI:61977"/>
        <dbReference type="ChEBI" id="CHEBI:456216"/>
        <dbReference type="EC" id="2.7.11.1"/>
    </reaction>
</comment>
<evidence type="ECO:0000313" key="23">
    <source>
        <dbReference type="Proteomes" id="UP000237000"/>
    </source>
</evidence>
<protein>
    <recommendedName>
        <fullName evidence="2">non-specific serine/threonine protein kinase</fullName>
        <ecNumber evidence="2">2.7.11.1</ecNumber>
    </recommendedName>
</protein>
<reference evidence="23" key="1">
    <citation type="submission" date="2016-06" db="EMBL/GenBank/DDBJ databases">
        <title>Parallel loss of symbiosis genes in relatives of nitrogen-fixing non-legume Parasponia.</title>
        <authorList>
            <person name="Van Velzen R."/>
            <person name="Holmer R."/>
            <person name="Bu F."/>
            <person name="Rutten L."/>
            <person name="Van Zeijl A."/>
            <person name="Liu W."/>
            <person name="Santuari L."/>
            <person name="Cao Q."/>
            <person name="Sharma T."/>
            <person name="Shen D."/>
            <person name="Roswanjaya Y."/>
            <person name="Wardhani T."/>
            <person name="Kalhor M.S."/>
            <person name="Jansen J."/>
            <person name="Van den Hoogen J."/>
            <person name="Gungor B."/>
            <person name="Hartog M."/>
            <person name="Hontelez J."/>
            <person name="Verver J."/>
            <person name="Yang W.-C."/>
            <person name="Schijlen E."/>
            <person name="Repin R."/>
            <person name="Schilthuizen M."/>
            <person name="Schranz E."/>
            <person name="Heidstra R."/>
            <person name="Miyata K."/>
            <person name="Fedorova E."/>
            <person name="Kohlen W."/>
            <person name="Bisseling T."/>
            <person name="Smit S."/>
            <person name="Geurts R."/>
        </authorList>
    </citation>
    <scope>NUCLEOTIDE SEQUENCE [LARGE SCALE GENOMIC DNA]</scope>
    <source>
        <strain evidence="23">cv. RG33-2</strain>
    </source>
</reference>
<evidence type="ECO:0000256" key="16">
    <source>
        <dbReference type="ARBA" id="ARBA00023180"/>
    </source>
</evidence>
<dbReference type="PROSITE" id="PS50011">
    <property type="entry name" value="PROTEIN_KINASE_DOM"/>
    <property type="match status" value="1"/>
</dbReference>
<accession>A0A2P5EJW2</accession>
<comment type="catalytic activity">
    <reaction evidence="18">
        <text>L-seryl-[protein] + ATP = O-phospho-L-seryl-[protein] + ADP + H(+)</text>
        <dbReference type="Rhea" id="RHEA:17989"/>
        <dbReference type="Rhea" id="RHEA-COMP:9863"/>
        <dbReference type="Rhea" id="RHEA-COMP:11604"/>
        <dbReference type="ChEBI" id="CHEBI:15378"/>
        <dbReference type="ChEBI" id="CHEBI:29999"/>
        <dbReference type="ChEBI" id="CHEBI:30616"/>
        <dbReference type="ChEBI" id="CHEBI:83421"/>
        <dbReference type="ChEBI" id="CHEBI:456216"/>
        <dbReference type="EC" id="2.7.11.1"/>
    </reaction>
</comment>
<dbReference type="InterPro" id="IPR000858">
    <property type="entry name" value="S_locus_glycoprot_dom"/>
</dbReference>
<dbReference type="GO" id="GO:0030246">
    <property type="term" value="F:carbohydrate binding"/>
    <property type="evidence" value="ECO:0007669"/>
    <property type="project" value="UniProtKB-KW"/>
</dbReference>
<feature type="domain" description="Protein kinase" evidence="20">
    <location>
        <begin position="239"/>
        <end position="571"/>
    </location>
</feature>
<dbReference type="Pfam" id="PF07714">
    <property type="entry name" value="PK_Tyr_Ser-Thr"/>
    <property type="match status" value="1"/>
</dbReference>
<dbReference type="SUPFAM" id="SSF51110">
    <property type="entry name" value="alpha-D-mannose-specific plant lectins"/>
    <property type="match status" value="1"/>
</dbReference>
<feature type="chain" id="PRO_5015190455" description="non-specific serine/threonine protein kinase" evidence="19">
    <location>
        <begin position="25"/>
        <end position="602"/>
    </location>
</feature>
<proteinExistence type="predicted"/>
<evidence type="ECO:0000256" key="19">
    <source>
        <dbReference type="SAM" id="SignalP"/>
    </source>
</evidence>
<dbReference type="GO" id="GO:0004674">
    <property type="term" value="F:protein serine/threonine kinase activity"/>
    <property type="evidence" value="ECO:0007669"/>
    <property type="project" value="UniProtKB-KW"/>
</dbReference>
<evidence type="ECO:0000256" key="6">
    <source>
        <dbReference type="ARBA" id="ARBA00022679"/>
    </source>
</evidence>
<dbReference type="InterPro" id="IPR036426">
    <property type="entry name" value="Bulb-type_lectin_dom_sf"/>
</dbReference>
<keyword evidence="4" id="KW-0723">Serine/threonine-protein kinase</keyword>
<evidence type="ECO:0000256" key="15">
    <source>
        <dbReference type="ARBA" id="ARBA00023157"/>
    </source>
</evidence>
<evidence type="ECO:0000256" key="4">
    <source>
        <dbReference type="ARBA" id="ARBA00022527"/>
    </source>
</evidence>
<dbReference type="GO" id="GO:0031625">
    <property type="term" value="F:ubiquitin protein ligase binding"/>
    <property type="evidence" value="ECO:0007669"/>
    <property type="project" value="UniProtKB-ARBA"/>
</dbReference>
<dbReference type="OrthoDB" id="1934880at2759"/>
<evidence type="ECO:0000256" key="10">
    <source>
        <dbReference type="ARBA" id="ARBA00022741"/>
    </source>
</evidence>
<keyword evidence="3" id="KW-1003">Cell membrane</keyword>
<organism evidence="22 23">
    <name type="scientific">Trema orientale</name>
    <name type="common">Charcoal tree</name>
    <name type="synonym">Celtis orientalis</name>
    <dbReference type="NCBI Taxonomy" id="63057"/>
    <lineage>
        <taxon>Eukaryota</taxon>
        <taxon>Viridiplantae</taxon>
        <taxon>Streptophyta</taxon>
        <taxon>Embryophyta</taxon>
        <taxon>Tracheophyta</taxon>
        <taxon>Spermatophyta</taxon>
        <taxon>Magnoliopsida</taxon>
        <taxon>eudicotyledons</taxon>
        <taxon>Gunneridae</taxon>
        <taxon>Pentapetalae</taxon>
        <taxon>rosids</taxon>
        <taxon>fabids</taxon>
        <taxon>Rosales</taxon>
        <taxon>Cannabaceae</taxon>
        <taxon>Trema</taxon>
    </lineage>
</organism>
<dbReference type="InterPro" id="IPR021820">
    <property type="entry name" value="S-locus_recpt_kinase_C"/>
</dbReference>
<dbReference type="Gene3D" id="1.10.510.10">
    <property type="entry name" value="Transferase(Phosphotransferase) domain 1"/>
    <property type="match status" value="1"/>
</dbReference>
<dbReference type="PANTHER" id="PTHR32444:SF250">
    <property type="entry name" value="NON-SPECIFIC SERINE_THREONINE PROTEIN KINASE"/>
    <property type="match status" value="1"/>
</dbReference>
<dbReference type="InParanoid" id="A0A2P5EJW2"/>
<evidence type="ECO:0000259" key="20">
    <source>
        <dbReference type="PROSITE" id="PS50011"/>
    </source>
</evidence>
<dbReference type="STRING" id="63057.A0A2P5EJW2"/>
<evidence type="ECO:0000313" key="22">
    <source>
        <dbReference type="EMBL" id="PON85819.1"/>
    </source>
</evidence>